<dbReference type="EMBL" id="JANKHO010001769">
    <property type="protein sequence ID" value="KAJ3498969.1"/>
    <property type="molecule type" value="Genomic_DNA"/>
</dbReference>
<feature type="domain" description="Major facilitator superfamily (MFS) profile" evidence="9">
    <location>
        <begin position="1"/>
        <end position="103"/>
    </location>
</feature>
<proteinExistence type="inferred from homology"/>
<keyword evidence="7 8" id="KW-0472">Membrane</keyword>
<organism evidence="10 11">
    <name type="scientific">Agrocybe chaxingu</name>
    <dbReference type="NCBI Taxonomy" id="84603"/>
    <lineage>
        <taxon>Eukaryota</taxon>
        <taxon>Fungi</taxon>
        <taxon>Dikarya</taxon>
        <taxon>Basidiomycota</taxon>
        <taxon>Agaricomycotina</taxon>
        <taxon>Agaricomycetes</taxon>
        <taxon>Agaricomycetidae</taxon>
        <taxon>Agaricales</taxon>
        <taxon>Agaricineae</taxon>
        <taxon>Strophariaceae</taxon>
        <taxon>Agrocybe</taxon>
    </lineage>
</organism>
<dbReference type="AlphaFoldDB" id="A0A9W8JS97"/>
<keyword evidence="6 8" id="KW-0072">Autophagy</keyword>
<dbReference type="OrthoDB" id="192733at2759"/>
<sequence>MFVLAVYFGSVYGAFQGYARAFYAELLPPGEEARWYGLFSITDKSSSFIGPLVVGLIADVTGNIRFAFFFLVLMVWAAVPILMSVDVERGRKDAQEYEYHSAN</sequence>
<accession>A0A9W8JS97</accession>
<dbReference type="PROSITE" id="PS50850">
    <property type="entry name" value="MFS"/>
    <property type="match status" value="1"/>
</dbReference>
<name>A0A9W8JS97_9AGAR</name>
<keyword evidence="4 8" id="KW-0812">Transmembrane</keyword>
<keyword evidence="8" id="KW-0926">Vacuole</keyword>
<keyword evidence="5 8" id="KW-1133">Transmembrane helix</keyword>
<evidence type="ECO:0000256" key="7">
    <source>
        <dbReference type="ARBA" id="ARBA00023136"/>
    </source>
</evidence>
<dbReference type="InterPro" id="IPR020846">
    <property type="entry name" value="MFS_dom"/>
</dbReference>
<evidence type="ECO:0000256" key="3">
    <source>
        <dbReference type="ARBA" id="ARBA00022448"/>
    </source>
</evidence>
<comment type="caution">
    <text evidence="10">The sequence shown here is derived from an EMBL/GenBank/DDBJ whole genome shotgun (WGS) entry which is preliminary data.</text>
</comment>
<gene>
    <name evidence="10" type="ORF">NLJ89_g10154</name>
</gene>
<dbReference type="GO" id="GO:0022857">
    <property type="term" value="F:transmembrane transporter activity"/>
    <property type="evidence" value="ECO:0007669"/>
    <property type="project" value="InterPro"/>
</dbReference>
<evidence type="ECO:0000256" key="1">
    <source>
        <dbReference type="ARBA" id="ARBA00004128"/>
    </source>
</evidence>
<evidence type="ECO:0000256" key="2">
    <source>
        <dbReference type="ARBA" id="ARBA00006978"/>
    </source>
</evidence>
<keyword evidence="3 8" id="KW-0813">Transport</keyword>
<dbReference type="PANTHER" id="PTHR23519:SF1">
    <property type="entry name" value="AUTOPHAGY-RELATED PROTEIN 22"/>
    <property type="match status" value="1"/>
</dbReference>
<evidence type="ECO:0000256" key="4">
    <source>
        <dbReference type="ARBA" id="ARBA00022692"/>
    </source>
</evidence>
<evidence type="ECO:0000313" key="11">
    <source>
        <dbReference type="Proteomes" id="UP001148786"/>
    </source>
</evidence>
<evidence type="ECO:0000313" key="10">
    <source>
        <dbReference type="EMBL" id="KAJ3498969.1"/>
    </source>
</evidence>
<evidence type="ECO:0000256" key="5">
    <source>
        <dbReference type="ARBA" id="ARBA00022989"/>
    </source>
</evidence>
<reference evidence="10" key="1">
    <citation type="submission" date="2022-07" db="EMBL/GenBank/DDBJ databases">
        <title>Genome Sequence of Agrocybe chaxingu.</title>
        <authorList>
            <person name="Buettner E."/>
        </authorList>
    </citation>
    <scope>NUCLEOTIDE SEQUENCE</scope>
    <source>
        <strain evidence="10">MP-N11</strain>
    </source>
</reference>
<protein>
    <recommendedName>
        <fullName evidence="8">Autophagy-related protein</fullName>
    </recommendedName>
</protein>
<comment type="caution">
    <text evidence="8">Lacks conserved residue(s) required for the propagation of feature annotation.</text>
</comment>
<dbReference type="Gene3D" id="1.20.1250.20">
    <property type="entry name" value="MFS general substrate transporter like domains"/>
    <property type="match status" value="1"/>
</dbReference>
<dbReference type="InterPro" id="IPR024671">
    <property type="entry name" value="Atg22-like"/>
</dbReference>
<feature type="transmembrane region" description="Helical" evidence="8">
    <location>
        <begin position="64"/>
        <end position="85"/>
    </location>
</feature>
<keyword evidence="8" id="KW-0029">Amino-acid transport</keyword>
<dbReference type="GO" id="GO:0032974">
    <property type="term" value="P:amino acid transmembrane export from vacuole"/>
    <property type="evidence" value="ECO:0007669"/>
    <property type="project" value="TreeGrafter"/>
</dbReference>
<dbReference type="InterPro" id="IPR050495">
    <property type="entry name" value="ATG22/LtaA_families"/>
</dbReference>
<evidence type="ECO:0000256" key="6">
    <source>
        <dbReference type="ARBA" id="ARBA00023006"/>
    </source>
</evidence>
<keyword evidence="11" id="KW-1185">Reference proteome</keyword>
<dbReference type="PANTHER" id="PTHR23519">
    <property type="entry name" value="AUTOPHAGY-RELATED PROTEIN 22"/>
    <property type="match status" value="1"/>
</dbReference>
<feature type="transmembrane region" description="Helical" evidence="8">
    <location>
        <begin position="6"/>
        <end position="23"/>
    </location>
</feature>
<comment type="subcellular location">
    <subcellularLocation>
        <location evidence="1 8">Vacuole membrane</location>
        <topology evidence="1 8">Multi-pass membrane protein</topology>
    </subcellularLocation>
</comment>
<dbReference type="Proteomes" id="UP001148786">
    <property type="component" value="Unassembled WGS sequence"/>
</dbReference>
<dbReference type="SUPFAM" id="SSF103473">
    <property type="entry name" value="MFS general substrate transporter"/>
    <property type="match status" value="1"/>
</dbReference>
<comment type="function">
    <text evidence="8">Vacuolar effluxer which mediate the efflux of amino acids resulting from autophagic degradation. The release of autophagic amino acids allows the maintenance of protein synthesis and viability during nitrogen starvation.</text>
</comment>
<dbReference type="InterPro" id="IPR036259">
    <property type="entry name" value="MFS_trans_sf"/>
</dbReference>
<dbReference type="GO" id="GO:0005774">
    <property type="term" value="C:vacuolar membrane"/>
    <property type="evidence" value="ECO:0007669"/>
    <property type="project" value="UniProtKB-SubCell"/>
</dbReference>
<dbReference type="GO" id="GO:0006914">
    <property type="term" value="P:autophagy"/>
    <property type="evidence" value="ECO:0007669"/>
    <property type="project" value="UniProtKB-KW"/>
</dbReference>
<evidence type="ECO:0000259" key="9">
    <source>
        <dbReference type="PROSITE" id="PS50850"/>
    </source>
</evidence>
<dbReference type="Pfam" id="PF11700">
    <property type="entry name" value="ATG22"/>
    <property type="match status" value="1"/>
</dbReference>
<evidence type="ECO:0000256" key="8">
    <source>
        <dbReference type="RuleBase" id="RU363073"/>
    </source>
</evidence>
<comment type="similarity">
    <text evidence="2 8">Belongs to the ATG22 family.</text>
</comment>